<feature type="region of interest" description="Disordered" evidence="1">
    <location>
        <begin position="128"/>
        <end position="178"/>
    </location>
</feature>
<evidence type="ECO:0000256" key="1">
    <source>
        <dbReference type="SAM" id="MobiDB-lite"/>
    </source>
</evidence>
<organism evidence="2">
    <name type="scientific">Auxenochlorella protothecoides</name>
    <name type="common">Green microalga</name>
    <name type="synonym">Chlorella protothecoides</name>
    <dbReference type="NCBI Taxonomy" id="3075"/>
    <lineage>
        <taxon>Eukaryota</taxon>
        <taxon>Viridiplantae</taxon>
        <taxon>Chlorophyta</taxon>
        <taxon>core chlorophytes</taxon>
        <taxon>Trebouxiophyceae</taxon>
        <taxon>Chlorellales</taxon>
        <taxon>Chlorellaceae</taxon>
        <taxon>Auxenochlorella</taxon>
    </lineage>
</organism>
<evidence type="ECO:0000313" key="2">
    <source>
        <dbReference type="EMBL" id="JAT71482.1"/>
    </source>
</evidence>
<protein>
    <submittedName>
        <fullName evidence="2">Uncharacterized protein</fullName>
    </submittedName>
</protein>
<feature type="compositionally biased region" description="Pro residues" evidence="1">
    <location>
        <begin position="139"/>
        <end position="153"/>
    </location>
</feature>
<feature type="compositionally biased region" description="Low complexity" evidence="1">
    <location>
        <begin position="154"/>
        <end position="178"/>
    </location>
</feature>
<gene>
    <name evidence="2" type="ORF">g.11257</name>
</gene>
<accession>A0A1D1ZX18</accession>
<dbReference type="EMBL" id="GDKF01007140">
    <property type="protein sequence ID" value="JAT71482.1"/>
    <property type="molecule type" value="Transcribed_RNA"/>
</dbReference>
<name>A0A1D1ZX18_AUXPR</name>
<feature type="compositionally biased region" description="Low complexity" evidence="1">
    <location>
        <begin position="76"/>
        <end position="95"/>
    </location>
</feature>
<proteinExistence type="predicted"/>
<feature type="compositionally biased region" description="Polar residues" evidence="1">
    <location>
        <begin position="7"/>
        <end position="24"/>
    </location>
</feature>
<dbReference type="AlphaFoldDB" id="A0A1D1ZX18"/>
<feature type="region of interest" description="Disordered" evidence="1">
    <location>
        <begin position="1"/>
        <end position="110"/>
    </location>
</feature>
<sequence>MRGRWRTTPSNARENMSGSLNAREQPTRKHERRRPLLTAREKAPVRASRRRGPRDEPDPRDLHSLARLSDAALQMEESVATASSTESDSLRDTPTSPAPAPTSDPHSPGSALEVLLSVLCAQAPPTVGGARARARARPSLPPTPLRSPTPPAPAAQAQAQAVPALGANRAAASPAPGEAATRSTVHALLKLSLRRDPGCQVLAGLLAASPHLLRQLVAALTTLLAGEARGEARGAAATPRSLDTLAWQRALAQVAPPHRGAPVKRGREEGERRGWGSEVEALSRAMAAAGRVAEAAPAEGAWSVPAGEGREHLPVFSSSVLHGFKGSGLEQAA</sequence>
<feature type="region of interest" description="Disordered" evidence="1">
    <location>
        <begin position="256"/>
        <end position="275"/>
    </location>
</feature>
<reference evidence="2" key="1">
    <citation type="submission" date="2015-08" db="EMBL/GenBank/DDBJ databases">
        <authorList>
            <person name="Babu N.S."/>
            <person name="Beckwith C.J."/>
            <person name="Beseler K.G."/>
            <person name="Brison A."/>
            <person name="Carone J.V."/>
            <person name="Caskin T.P."/>
            <person name="Diamond M."/>
            <person name="Durham M.E."/>
            <person name="Foxe J.M."/>
            <person name="Go M."/>
            <person name="Henderson B.A."/>
            <person name="Jones I.B."/>
            <person name="McGettigan J.A."/>
            <person name="Micheletti S.J."/>
            <person name="Nasrallah M.E."/>
            <person name="Ortiz D."/>
            <person name="Piller C.R."/>
            <person name="Privatt S.R."/>
            <person name="Schneider S.L."/>
            <person name="Sharp S."/>
            <person name="Smith T.C."/>
            <person name="Stanton J.D."/>
            <person name="Ullery H.E."/>
            <person name="Wilson R.J."/>
            <person name="Serrano M.G."/>
            <person name="Buck G."/>
            <person name="Lee V."/>
            <person name="Wang Y."/>
            <person name="Carvalho R."/>
            <person name="Voegtly L."/>
            <person name="Shi R."/>
            <person name="Duckworth R."/>
            <person name="Johnson A."/>
            <person name="Loviza R."/>
            <person name="Walstead R."/>
            <person name="Shah Z."/>
            <person name="Kiflezghi M."/>
            <person name="Wade K."/>
            <person name="Ball S.L."/>
            <person name="Bradley K.W."/>
            <person name="Asai D.J."/>
            <person name="Bowman C.A."/>
            <person name="Russell D.A."/>
            <person name="Pope W.H."/>
            <person name="Jacobs-Sera D."/>
            <person name="Hendrix R.W."/>
            <person name="Hatfull G.F."/>
        </authorList>
    </citation>
    <scope>NUCLEOTIDE SEQUENCE</scope>
</reference>
<feature type="compositionally biased region" description="Basic and acidic residues" evidence="1">
    <location>
        <begin position="53"/>
        <end position="64"/>
    </location>
</feature>
<feature type="compositionally biased region" description="Basic and acidic residues" evidence="1">
    <location>
        <begin position="265"/>
        <end position="275"/>
    </location>
</feature>